<dbReference type="NCBIfam" id="TIGR00350">
    <property type="entry name" value="lytR_cpsA_psr"/>
    <property type="match status" value="1"/>
</dbReference>
<organism evidence="4 5">
    <name type="scientific">Companilactobacillus allii</name>
    <dbReference type="NCBI Taxonomy" id="1847728"/>
    <lineage>
        <taxon>Bacteria</taxon>
        <taxon>Bacillati</taxon>
        <taxon>Bacillota</taxon>
        <taxon>Bacilli</taxon>
        <taxon>Lactobacillales</taxon>
        <taxon>Lactobacillaceae</taxon>
        <taxon>Companilactobacillus</taxon>
    </lineage>
</organism>
<dbReference type="AlphaFoldDB" id="A0A1P8Q2A7"/>
<protein>
    <submittedName>
        <fullName evidence="4">LytR family transcriptional regulator</fullName>
    </submittedName>
</protein>
<dbReference type="PANTHER" id="PTHR33392">
    <property type="entry name" value="POLYISOPRENYL-TEICHOIC ACID--PEPTIDOGLYCAN TEICHOIC ACID TRANSFERASE TAGU"/>
    <property type="match status" value="1"/>
</dbReference>
<evidence type="ECO:0000313" key="5">
    <source>
        <dbReference type="Proteomes" id="UP000187499"/>
    </source>
</evidence>
<dbReference type="OrthoDB" id="27330at2"/>
<comment type="similarity">
    <text evidence="1">Belongs to the LytR/CpsA/Psr (LCP) family.</text>
</comment>
<feature type="domain" description="Cell envelope-related transcriptional attenuator" evidence="3">
    <location>
        <begin position="87"/>
        <end position="232"/>
    </location>
</feature>
<dbReference type="STRING" id="1847728.BTM29_05075"/>
<sequence>MQHKKGNRKSHALRNTLLIFLLLLIFGGAAYGMSKYRSVKDSVNSSFKPSGLTKERNVSKQLSSKKPISILLMGTDTGALGRDYKGRTDSMMVVTINPETNKTTMTSIPRDTAVNIPGYKDDSPAKINAAYSFGQAETSIKTVQKLLNIPIDFYALINMGGMEKVVNEIGGVDITPTLTFTYEGNTYTKGKKEHMNGKKALGYSRMRYDDPDGDYGRQTRQRAVLMAIIHKSGSISTLLNQKFIDSIAGQTQTDLTFDNLREIATNYRKATKNVSQNHLQGTGKSVSDQSMEVMSKKELQRITNIIRGGLGLKHAKTGNIAYRPSSSSTSTGSGYGTSSSSYGTGSTSRSTSSTGTGTSSYGSGTGSSTTGTGTGTGSTSDSDSSTVTERYSGNY</sequence>
<evidence type="ECO:0000313" key="4">
    <source>
        <dbReference type="EMBL" id="APX71966.1"/>
    </source>
</evidence>
<accession>A0A1P8Q2A7</accession>
<feature type="region of interest" description="Disordered" evidence="2">
    <location>
        <begin position="321"/>
        <end position="395"/>
    </location>
</feature>
<dbReference type="Gene3D" id="3.40.630.190">
    <property type="entry name" value="LCP protein"/>
    <property type="match status" value="1"/>
</dbReference>
<dbReference type="Proteomes" id="UP000187499">
    <property type="component" value="Chromosome"/>
</dbReference>
<dbReference type="KEGG" id="lalw:BTM29_05075"/>
<dbReference type="Pfam" id="PF03816">
    <property type="entry name" value="LytR_cpsA_psr"/>
    <property type="match status" value="1"/>
</dbReference>
<dbReference type="PANTHER" id="PTHR33392:SF6">
    <property type="entry name" value="POLYISOPRENYL-TEICHOIC ACID--PEPTIDOGLYCAN TEICHOIC ACID TRANSFERASE TAGU"/>
    <property type="match status" value="1"/>
</dbReference>
<reference evidence="5" key="1">
    <citation type="submission" date="2016-12" db="EMBL/GenBank/DDBJ databases">
        <authorList>
            <person name="Jung M.Y."/>
            <person name="Lee S.H."/>
        </authorList>
    </citation>
    <scope>NUCLEOTIDE SEQUENCE [LARGE SCALE GENOMIC DNA]</scope>
    <source>
        <strain evidence="5">WiKim39</strain>
    </source>
</reference>
<proteinExistence type="inferred from homology"/>
<gene>
    <name evidence="4" type="ORF">BTM29_05075</name>
</gene>
<dbReference type="InterPro" id="IPR050922">
    <property type="entry name" value="LytR/CpsA/Psr_CW_biosynth"/>
</dbReference>
<dbReference type="InterPro" id="IPR004474">
    <property type="entry name" value="LytR_CpsA_psr"/>
</dbReference>
<name>A0A1P8Q2A7_9LACO</name>
<evidence type="ECO:0000259" key="3">
    <source>
        <dbReference type="Pfam" id="PF03816"/>
    </source>
</evidence>
<dbReference type="EMBL" id="CP019323">
    <property type="protein sequence ID" value="APX71966.1"/>
    <property type="molecule type" value="Genomic_DNA"/>
</dbReference>
<evidence type="ECO:0000256" key="1">
    <source>
        <dbReference type="ARBA" id="ARBA00006068"/>
    </source>
</evidence>
<keyword evidence="5" id="KW-1185">Reference proteome</keyword>
<feature type="compositionally biased region" description="Low complexity" evidence="2">
    <location>
        <begin position="325"/>
        <end position="386"/>
    </location>
</feature>
<evidence type="ECO:0000256" key="2">
    <source>
        <dbReference type="SAM" id="MobiDB-lite"/>
    </source>
</evidence>
<dbReference type="RefSeq" id="WP_076614470.1">
    <property type="nucleotide sequence ID" value="NZ_CP019323.1"/>
</dbReference>